<dbReference type="CDD" id="cd23509">
    <property type="entry name" value="Gnk2-like"/>
    <property type="match status" value="1"/>
</dbReference>
<sequence length="126" mass="13551">MNSSAMRKIIVTVLLLITAAMLVHAQDPFTACNTVKYTAGTPFALNVDKVLLSMQKNTPKSDDRDFWIHLTKPDVYGHANCSAITTVAECSSCLSTAVGDVSTCGLAVGVRVVLGSCSIRYEAYKF</sequence>
<keyword evidence="11" id="KW-0465">Mannose-binding</keyword>
<dbReference type="GO" id="GO:0050832">
    <property type="term" value="P:defense response to fungus"/>
    <property type="evidence" value="ECO:0007669"/>
    <property type="project" value="UniProtKB-KW"/>
</dbReference>
<reference evidence="17" key="1">
    <citation type="journal article" date="2023" name="GigaByte">
        <title>Genome assembly of the bearded iris, Iris pallida Lam.</title>
        <authorList>
            <person name="Bruccoleri R.E."/>
            <person name="Oakeley E.J."/>
            <person name="Faust A.M.E."/>
            <person name="Altorfer M."/>
            <person name="Dessus-Babus S."/>
            <person name="Burckhardt D."/>
            <person name="Oertli M."/>
            <person name="Naumann U."/>
            <person name="Petersen F."/>
            <person name="Wong J."/>
        </authorList>
    </citation>
    <scope>NUCLEOTIDE SEQUENCE</scope>
    <source>
        <strain evidence="17">GSM-AAB239-AS_SAM_17_03QT</strain>
    </source>
</reference>
<gene>
    <name evidence="17" type="ORF">M6B38_157750</name>
</gene>
<evidence type="ECO:0000256" key="11">
    <source>
        <dbReference type="ARBA" id="ARBA00023035"/>
    </source>
</evidence>
<dbReference type="GO" id="GO:0005886">
    <property type="term" value="C:plasma membrane"/>
    <property type="evidence" value="ECO:0007669"/>
    <property type="project" value="UniProtKB-SubCell"/>
</dbReference>
<feature type="domain" description="Gnk2-homologous" evidence="16">
    <location>
        <begin position="25"/>
        <end position="126"/>
    </location>
</feature>
<evidence type="ECO:0000256" key="1">
    <source>
        <dbReference type="ARBA" id="ARBA00004251"/>
    </source>
</evidence>
<organism evidence="17 18">
    <name type="scientific">Iris pallida</name>
    <name type="common">Sweet iris</name>
    <dbReference type="NCBI Taxonomy" id="29817"/>
    <lineage>
        <taxon>Eukaryota</taxon>
        <taxon>Viridiplantae</taxon>
        <taxon>Streptophyta</taxon>
        <taxon>Embryophyta</taxon>
        <taxon>Tracheophyta</taxon>
        <taxon>Spermatophyta</taxon>
        <taxon>Magnoliopsida</taxon>
        <taxon>Liliopsida</taxon>
        <taxon>Asparagales</taxon>
        <taxon>Iridaceae</taxon>
        <taxon>Iridoideae</taxon>
        <taxon>Irideae</taxon>
        <taxon>Iris</taxon>
    </lineage>
</organism>
<evidence type="ECO:0000256" key="3">
    <source>
        <dbReference type="ARBA" id="ARBA00022577"/>
    </source>
</evidence>
<evidence type="ECO:0000256" key="5">
    <source>
        <dbReference type="ARBA" id="ARBA00022729"/>
    </source>
</evidence>
<keyword evidence="6" id="KW-0430">Lectin</keyword>
<keyword evidence="9" id="KW-0965">Cell junction</keyword>
<dbReference type="InterPro" id="IPR002902">
    <property type="entry name" value="GNK2"/>
</dbReference>
<comment type="subcellular location">
    <subcellularLocation>
        <location evidence="13">Cell junction</location>
        <location evidence="13">Plasmodesma</location>
    </subcellularLocation>
    <subcellularLocation>
        <location evidence="1">Cell membrane</location>
        <topology evidence="1">Single-pass type I membrane protein</topology>
    </subcellularLocation>
</comment>
<keyword evidence="7" id="KW-0677">Repeat</keyword>
<keyword evidence="5 15" id="KW-0732">Signal</keyword>
<keyword evidence="8" id="KW-0611">Plant defense</keyword>
<reference evidence="17" key="2">
    <citation type="submission" date="2023-04" db="EMBL/GenBank/DDBJ databases">
        <authorList>
            <person name="Bruccoleri R.E."/>
            <person name="Oakeley E.J."/>
            <person name="Faust A.-M."/>
            <person name="Dessus-Babus S."/>
            <person name="Altorfer M."/>
            <person name="Burckhardt D."/>
            <person name="Oertli M."/>
            <person name="Naumann U."/>
            <person name="Petersen F."/>
            <person name="Wong J."/>
        </authorList>
    </citation>
    <scope>NUCLEOTIDE SEQUENCE</scope>
    <source>
        <strain evidence="17">GSM-AAB239-AS_SAM_17_03QT</strain>
        <tissue evidence="17">Leaf</tissue>
    </source>
</reference>
<evidence type="ECO:0000256" key="10">
    <source>
        <dbReference type="ARBA" id="ARBA00023022"/>
    </source>
</evidence>
<dbReference type="PROSITE" id="PS51473">
    <property type="entry name" value="GNK2"/>
    <property type="match status" value="1"/>
</dbReference>
<evidence type="ECO:0000256" key="14">
    <source>
        <dbReference type="ARBA" id="ARBA00038393"/>
    </source>
</evidence>
<keyword evidence="10" id="KW-0044">Antibiotic</keyword>
<keyword evidence="4" id="KW-0945">Host-virus interaction</keyword>
<dbReference type="Gene3D" id="3.30.430.20">
    <property type="entry name" value="Gnk2 domain, C-X8-C-X2-C motif"/>
    <property type="match status" value="1"/>
</dbReference>
<evidence type="ECO:0000256" key="2">
    <source>
        <dbReference type="ARBA" id="ARBA00022529"/>
    </source>
</evidence>
<keyword evidence="3" id="KW-0295">Fungicide</keyword>
<dbReference type="AlphaFoldDB" id="A0AAX6F0Y3"/>
<evidence type="ECO:0000256" key="13">
    <source>
        <dbReference type="ARBA" id="ARBA00024184"/>
    </source>
</evidence>
<evidence type="ECO:0000259" key="16">
    <source>
        <dbReference type="PROSITE" id="PS51473"/>
    </source>
</evidence>
<dbReference type="EMBL" id="JANAVB010032618">
    <property type="protein sequence ID" value="KAJ6810097.1"/>
    <property type="molecule type" value="Genomic_DNA"/>
</dbReference>
<dbReference type="Pfam" id="PF01657">
    <property type="entry name" value="Stress-antifung"/>
    <property type="match status" value="1"/>
</dbReference>
<evidence type="ECO:0000313" key="18">
    <source>
        <dbReference type="Proteomes" id="UP001140949"/>
    </source>
</evidence>
<keyword evidence="18" id="KW-1185">Reference proteome</keyword>
<dbReference type="GO" id="GO:0042742">
    <property type="term" value="P:defense response to bacterium"/>
    <property type="evidence" value="ECO:0007669"/>
    <property type="project" value="UniProtKB-KW"/>
</dbReference>
<dbReference type="Proteomes" id="UP001140949">
    <property type="component" value="Unassembled WGS sequence"/>
</dbReference>
<dbReference type="PANTHER" id="PTHR32080:SF54">
    <property type="entry name" value="GNK2-HOMOLOGOUS DOMAIN-CONTAINING PROTEIN"/>
    <property type="match status" value="1"/>
</dbReference>
<name>A0AAX6F0Y3_IRIPA</name>
<keyword evidence="2" id="KW-0929">Antimicrobial</keyword>
<dbReference type="GO" id="GO:0031640">
    <property type="term" value="P:killing of cells of another organism"/>
    <property type="evidence" value="ECO:0007669"/>
    <property type="project" value="UniProtKB-KW"/>
</dbReference>
<dbReference type="InterPro" id="IPR038408">
    <property type="entry name" value="GNK2_sf"/>
</dbReference>
<dbReference type="InterPro" id="IPR051378">
    <property type="entry name" value="Cell2Cell_Antifungal"/>
</dbReference>
<feature type="chain" id="PRO_5043791755" description="Gnk2-homologous domain-containing protein" evidence="15">
    <location>
        <begin position="26"/>
        <end position="126"/>
    </location>
</feature>
<proteinExistence type="inferred from homology"/>
<evidence type="ECO:0000256" key="9">
    <source>
        <dbReference type="ARBA" id="ARBA00022949"/>
    </source>
</evidence>
<evidence type="ECO:0000256" key="15">
    <source>
        <dbReference type="SAM" id="SignalP"/>
    </source>
</evidence>
<dbReference type="GO" id="GO:0005537">
    <property type="term" value="F:D-mannose binding"/>
    <property type="evidence" value="ECO:0007669"/>
    <property type="project" value="UniProtKB-KW"/>
</dbReference>
<evidence type="ECO:0000256" key="6">
    <source>
        <dbReference type="ARBA" id="ARBA00022734"/>
    </source>
</evidence>
<comment type="caution">
    <text evidence="17">The sequence shown here is derived from an EMBL/GenBank/DDBJ whole genome shotgun (WGS) entry which is preliminary data.</text>
</comment>
<dbReference type="PANTHER" id="PTHR32080">
    <property type="entry name" value="ANTIFUNGAL PROTEIN GINKBILOBIN-2-LIKE"/>
    <property type="match status" value="1"/>
</dbReference>
<dbReference type="GO" id="GO:0009506">
    <property type="term" value="C:plasmodesma"/>
    <property type="evidence" value="ECO:0007669"/>
    <property type="project" value="UniProtKB-SubCell"/>
</dbReference>
<accession>A0AAX6F0Y3</accession>
<evidence type="ECO:0000256" key="7">
    <source>
        <dbReference type="ARBA" id="ARBA00022737"/>
    </source>
</evidence>
<evidence type="ECO:0000256" key="12">
    <source>
        <dbReference type="ARBA" id="ARBA00023157"/>
    </source>
</evidence>
<feature type="signal peptide" evidence="15">
    <location>
        <begin position="1"/>
        <end position="25"/>
    </location>
</feature>
<evidence type="ECO:0000256" key="4">
    <source>
        <dbReference type="ARBA" id="ARBA00022581"/>
    </source>
</evidence>
<evidence type="ECO:0000256" key="8">
    <source>
        <dbReference type="ARBA" id="ARBA00022821"/>
    </source>
</evidence>
<comment type="similarity">
    <text evidence="14">Belongs to the cysteine-rich repeat secretory protein family. Plasmodesmata-located proteins (PDLD) subfamily.</text>
</comment>
<protein>
    <recommendedName>
        <fullName evidence="16">Gnk2-homologous domain-containing protein</fullName>
    </recommendedName>
</protein>
<evidence type="ECO:0000313" key="17">
    <source>
        <dbReference type="EMBL" id="KAJ6810097.1"/>
    </source>
</evidence>
<keyword evidence="12" id="KW-1015">Disulfide bond</keyword>